<dbReference type="OrthoDB" id="5390672at2759"/>
<dbReference type="EMBL" id="ML119110">
    <property type="protein sequence ID" value="RPB16151.1"/>
    <property type="molecule type" value="Genomic_DNA"/>
</dbReference>
<proteinExistence type="predicted"/>
<sequence length="288" mass="32163">MDLLSGLRKGDSSRGGRAEFKWEDVKEDKDRENYLGHSLMAPVGRWQKGRDLTWYAKADSDSTLTAEQQRLEEIRRIKEAENDALSEALGFKVVRRHTDAVNQDDIKRAIKEAGAGGQPDSEEAKGEAQGVGFGRGGKREAAPDKKEDEGKLEGSYRPADEKREGGGRGDRGERKDRDRDGHRSRRHRRIEKGGVTGLIAIDPEDFSLTFSYPPGRLQVSVDGKPDKIVSGVLSITALETLLCREDGRPPAKLPNGNAFKTFRIKRNEQDIGSLFDVRMEFHSKYLSP</sequence>
<name>A0A3N4L693_9PEZI</name>
<evidence type="ECO:0000313" key="4">
    <source>
        <dbReference type="Proteomes" id="UP000277580"/>
    </source>
</evidence>
<feature type="domain" description="Multiple myeloma tumor-associated protein 2-like N-terminal" evidence="2">
    <location>
        <begin position="13"/>
        <end position="90"/>
    </location>
</feature>
<feature type="region of interest" description="Disordered" evidence="1">
    <location>
        <begin position="96"/>
        <end position="191"/>
    </location>
</feature>
<evidence type="ECO:0000256" key="1">
    <source>
        <dbReference type="SAM" id="MobiDB-lite"/>
    </source>
</evidence>
<dbReference type="Pfam" id="PF10159">
    <property type="entry name" value="MMtag"/>
    <property type="match status" value="1"/>
</dbReference>
<protein>
    <recommendedName>
        <fullName evidence="2">Multiple myeloma tumor-associated protein 2-like N-terminal domain-containing protein</fullName>
    </recommendedName>
</protein>
<accession>A0A3N4L693</accession>
<dbReference type="InterPro" id="IPR019315">
    <property type="entry name" value="MMTA2_N"/>
</dbReference>
<evidence type="ECO:0000313" key="3">
    <source>
        <dbReference type="EMBL" id="RPB16151.1"/>
    </source>
</evidence>
<dbReference type="Proteomes" id="UP000277580">
    <property type="component" value="Unassembled WGS sequence"/>
</dbReference>
<organism evidence="3 4">
    <name type="scientific">Morchella conica CCBAS932</name>
    <dbReference type="NCBI Taxonomy" id="1392247"/>
    <lineage>
        <taxon>Eukaryota</taxon>
        <taxon>Fungi</taxon>
        <taxon>Dikarya</taxon>
        <taxon>Ascomycota</taxon>
        <taxon>Pezizomycotina</taxon>
        <taxon>Pezizomycetes</taxon>
        <taxon>Pezizales</taxon>
        <taxon>Morchellaceae</taxon>
        <taxon>Morchella</taxon>
    </lineage>
</organism>
<feature type="compositionally biased region" description="Basic and acidic residues" evidence="1">
    <location>
        <begin position="96"/>
        <end position="111"/>
    </location>
</feature>
<gene>
    <name evidence="3" type="ORF">P167DRAFT_481484</name>
</gene>
<dbReference type="PANTHER" id="PTHR14580:SF0">
    <property type="entry name" value="MULTIPLE MYELOMA TUMOR-ASSOCIATED PROTEIN 2"/>
    <property type="match status" value="1"/>
</dbReference>
<dbReference type="InParanoid" id="A0A3N4L693"/>
<dbReference type="InterPro" id="IPR039207">
    <property type="entry name" value="MMTAG2-like"/>
</dbReference>
<reference evidence="3 4" key="1">
    <citation type="journal article" date="2018" name="Nat. Ecol. Evol.">
        <title>Pezizomycetes genomes reveal the molecular basis of ectomycorrhizal truffle lifestyle.</title>
        <authorList>
            <person name="Murat C."/>
            <person name="Payen T."/>
            <person name="Noel B."/>
            <person name="Kuo A."/>
            <person name="Morin E."/>
            <person name="Chen J."/>
            <person name="Kohler A."/>
            <person name="Krizsan K."/>
            <person name="Balestrini R."/>
            <person name="Da Silva C."/>
            <person name="Montanini B."/>
            <person name="Hainaut M."/>
            <person name="Levati E."/>
            <person name="Barry K.W."/>
            <person name="Belfiori B."/>
            <person name="Cichocki N."/>
            <person name="Clum A."/>
            <person name="Dockter R.B."/>
            <person name="Fauchery L."/>
            <person name="Guy J."/>
            <person name="Iotti M."/>
            <person name="Le Tacon F."/>
            <person name="Lindquist E.A."/>
            <person name="Lipzen A."/>
            <person name="Malagnac F."/>
            <person name="Mello A."/>
            <person name="Molinier V."/>
            <person name="Miyauchi S."/>
            <person name="Poulain J."/>
            <person name="Riccioni C."/>
            <person name="Rubini A."/>
            <person name="Sitrit Y."/>
            <person name="Splivallo R."/>
            <person name="Traeger S."/>
            <person name="Wang M."/>
            <person name="Zifcakova L."/>
            <person name="Wipf D."/>
            <person name="Zambonelli A."/>
            <person name="Paolocci F."/>
            <person name="Nowrousian M."/>
            <person name="Ottonello S."/>
            <person name="Baldrian P."/>
            <person name="Spatafora J.W."/>
            <person name="Henrissat B."/>
            <person name="Nagy L.G."/>
            <person name="Aury J.M."/>
            <person name="Wincker P."/>
            <person name="Grigoriev I.V."/>
            <person name="Bonfante P."/>
            <person name="Martin F.M."/>
        </authorList>
    </citation>
    <scope>NUCLEOTIDE SEQUENCE [LARGE SCALE GENOMIC DNA]</scope>
    <source>
        <strain evidence="3 4">CCBAS932</strain>
    </source>
</reference>
<feature type="compositionally biased region" description="Basic and acidic residues" evidence="1">
    <location>
        <begin position="137"/>
        <end position="181"/>
    </location>
</feature>
<evidence type="ECO:0000259" key="2">
    <source>
        <dbReference type="Pfam" id="PF10159"/>
    </source>
</evidence>
<keyword evidence="4" id="KW-1185">Reference proteome</keyword>
<dbReference type="PANTHER" id="PTHR14580">
    <property type="entry name" value="MULTIPLE MYELOMA TUMOR-ASSOCIATED PROTEIN 2 FAMILY MEMBER"/>
    <property type="match status" value="1"/>
</dbReference>
<dbReference type="AlphaFoldDB" id="A0A3N4L693"/>